<evidence type="ECO:0000313" key="3">
    <source>
        <dbReference type="EnsemblPlants" id="PAC:32917875.CDS.1"/>
    </source>
</evidence>
<feature type="transmembrane region" description="Helical" evidence="1">
    <location>
        <begin position="42"/>
        <end position="63"/>
    </location>
</feature>
<evidence type="ECO:0000256" key="1">
    <source>
        <dbReference type="SAM" id="Phobius"/>
    </source>
</evidence>
<dbReference type="InParanoid" id="A0A2K1IBK7"/>
<reference evidence="3" key="3">
    <citation type="submission" date="2020-12" db="UniProtKB">
        <authorList>
            <consortium name="EnsemblPlants"/>
        </authorList>
    </citation>
    <scope>IDENTIFICATION</scope>
</reference>
<evidence type="ECO:0000313" key="4">
    <source>
        <dbReference type="Proteomes" id="UP000006727"/>
    </source>
</evidence>
<gene>
    <name evidence="2" type="ORF">PHYPA_030143</name>
</gene>
<reference evidence="2 4" key="2">
    <citation type="journal article" date="2018" name="Plant J.">
        <title>The Physcomitrella patens chromosome-scale assembly reveals moss genome structure and evolution.</title>
        <authorList>
            <person name="Lang D."/>
            <person name="Ullrich K.K."/>
            <person name="Murat F."/>
            <person name="Fuchs J."/>
            <person name="Jenkins J."/>
            <person name="Haas F.B."/>
            <person name="Piednoel M."/>
            <person name="Gundlach H."/>
            <person name="Van Bel M."/>
            <person name="Meyberg R."/>
            <person name="Vives C."/>
            <person name="Morata J."/>
            <person name="Symeonidi A."/>
            <person name="Hiss M."/>
            <person name="Muchero W."/>
            <person name="Kamisugi Y."/>
            <person name="Saleh O."/>
            <person name="Blanc G."/>
            <person name="Decker E.L."/>
            <person name="van Gessel N."/>
            <person name="Grimwood J."/>
            <person name="Hayes R.D."/>
            <person name="Graham S.W."/>
            <person name="Gunter L.E."/>
            <person name="McDaniel S.F."/>
            <person name="Hoernstein S.N.W."/>
            <person name="Larsson A."/>
            <person name="Li F.W."/>
            <person name="Perroud P.F."/>
            <person name="Phillips J."/>
            <person name="Ranjan P."/>
            <person name="Rokshar D.S."/>
            <person name="Rothfels C.J."/>
            <person name="Schneider L."/>
            <person name="Shu S."/>
            <person name="Stevenson D.W."/>
            <person name="Thummler F."/>
            <person name="Tillich M."/>
            <person name="Villarreal Aguilar J.C."/>
            <person name="Widiez T."/>
            <person name="Wong G.K."/>
            <person name="Wymore A."/>
            <person name="Zhang Y."/>
            <person name="Zimmer A.D."/>
            <person name="Quatrano R.S."/>
            <person name="Mayer K.F.X."/>
            <person name="Goodstein D."/>
            <person name="Casacuberta J.M."/>
            <person name="Vandepoele K."/>
            <person name="Reski R."/>
            <person name="Cuming A.C."/>
            <person name="Tuskan G.A."/>
            <person name="Maumus F."/>
            <person name="Salse J."/>
            <person name="Schmutz J."/>
            <person name="Rensing S.A."/>
        </authorList>
    </citation>
    <scope>NUCLEOTIDE SEQUENCE [LARGE SCALE GENOMIC DNA]</scope>
    <source>
        <strain evidence="3 4">cv. Gransden 2004</strain>
    </source>
</reference>
<name>A0A2K1IBK7_PHYPA</name>
<keyword evidence="1" id="KW-0812">Transmembrane</keyword>
<dbReference type="Gramene" id="Pp3c26_2580V3.1">
    <property type="protein sequence ID" value="PAC:32917875.CDS.1"/>
    <property type="gene ID" value="Pp3c26_2580"/>
</dbReference>
<dbReference type="Proteomes" id="UP000006727">
    <property type="component" value="Chromosome 26"/>
</dbReference>
<reference evidence="2 4" key="1">
    <citation type="journal article" date="2008" name="Science">
        <title>The Physcomitrella genome reveals evolutionary insights into the conquest of land by plants.</title>
        <authorList>
            <person name="Rensing S."/>
            <person name="Lang D."/>
            <person name="Zimmer A."/>
            <person name="Terry A."/>
            <person name="Salamov A."/>
            <person name="Shapiro H."/>
            <person name="Nishiyama T."/>
            <person name="Perroud P.-F."/>
            <person name="Lindquist E."/>
            <person name="Kamisugi Y."/>
            <person name="Tanahashi T."/>
            <person name="Sakakibara K."/>
            <person name="Fujita T."/>
            <person name="Oishi K."/>
            <person name="Shin-I T."/>
            <person name="Kuroki Y."/>
            <person name="Toyoda A."/>
            <person name="Suzuki Y."/>
            <person name="Hashimoto A."/>
            <person name="Yamaguchi K."/>
            <person name="Sugano A."/>
            <person name="Kohara Y."/>
            <person name="Fujiyama A."/>
            <person name="Anterola A."/>
            <person name="Aoki S."/>
            <person name="Ashton N."/>
            <person name="Barbazuk W.B."/>
            <person name="Barker E."/>
            <person name="Bennetzen J."/>
            <person name="Bezanilla M."/>
            <person name="Blankenship R."/>
            <person name="Cho S.H."/>
            <person name="Dutcher S."/>
            <person name="Estelle M."/>
            <person name="Fawcett J.A."/>
            <person name="Gundlach H."/>
            <person name="Hanada K."/>
            <person name="Heyl A."/>
            <person name="Hicks K.A."/>
            <person name="Hugh J."/>
            <person name="Lohr M."/>
            <person name="Mayer K."/>
            <person name="Melkozernov A."/>
            <person name="Murata T."/>
            <person name="Nelson D."/>
            <person name="Pils B."/>
            <person name="Prigge M."/>
            <person name="Reiss B."/>
            <person name="Renner T."/>
            <person name="Rombauts S."/>
            <person name="Rushton P."/>
            <person name="Sanderfoot A."/>
            <person name="Schween G."/>
            <person name="Shiu S.-H."/>
            <person name="Stueber K."/>
            <person name="Theodoulou F.L."/>
            <person name="Tu H."/>
            <person name="Van de Peer Y."/>
            <person name="Verrier P.J."/>
            <person name="Waters E."/>
            <person name="Wood A."/>
            <person name="Yang L."/>
            <person name="Cove D."/>
            <person name="Cuming A."/>
            <person name="Hasebe M."/>
            <person name="Lucas S."/>
            <person name="Mishler D.B."/>
            <person name="Reski R."/>
            <person name="Grigoriev I."/>
            <person name="Quatrano R.S."/>
            <person name="Boore J.L."/>
        </authorList>
    </citation>
    <scope>NUCLEOTIDE SEQUENCE [LARGE SCALE GENOMIC DNA]</scope>
    <source>
        <strain evidence="3 4">cv. Gransden 2004</strain>
    </source>
</reference>
<proteinExistence type="predicted"/>
<sequence>MVQNTDMCASSMFFVLCSCGTEVKLLIFEMNGGRRQRSRQSAVHLLVLKCCGYFIFYLFLVFYSVGNCVSVWCWRSLLPFGGQSGGVTSSLCARRGAKVTISHRIHKC</sequence>
<dbReference type="AlphaFoldDB" id="A0A2K1IBK7"/>
<accession>A0A2K1IBK7</accession>
<keyword evidence="1" id="KW-1133">Transmembrane helix</keyword>
<organism evidence="2">
    <name type="scientific">Physcomitrium patens</name>
    <name type="common">Spreading-leaved earth moss</name>
    <name type="synonym">Physcomitrella patens</name>
    <dbReference type="NCBI Taxonomy" id="3218"/>
    <lineage>
        <taxon>Eukaryota</taxon>
        <taxon>Viridiplantae</taxon>
        <taxon>Streptophyta</taxon>
        <taxon>Embryophyta</taxon>
        <taxon>Bryophyta</taxon>
        <taxon>Bryophytina</taxon>
        <taxon>Bryopsida</taxon>
        <taxon>Funariidae</taxon>
        <taxon>Funariales</taxon>
        <taxon>Funariaceae</taxon>
        <taxon>Physcomitrium</taxon>
    </lineage>
</organism>
<dbReference type="EnsemblPlants" id="Pp3c26_2580V3.3">
    <property type="protein sequence ID" value="PAC:32917876.CDS.1"/>
    <property type="gene ID" value="Pp3c26_2580"/>
</dbReference>
<dbReference type="EnsemblPlants" id="Pp3c26_2580V3.1">
    <property type="protein sequence ID" value="PAC:32917875.CDS.1"/>
    <property type="gene ID" value="Pp3c26_2580"/>
</dbReference>
<keyword evidence="4" id="KW-1185">Reference proteome</keyword>
<keyword evidence="1" id="KW-0472">Membrane</keyword>
<dbReference type="EMBL" id="ABEU02000026">
    <property type="protein sequence ID" value="PNR26662.1"/>
    <property type="molecule type" value="Genomic_DNA"/>
</dbReference>
<evidence type="ECO:0000313" key="2">
    <source>
        <dbReference type="EMBL" id="PNR26662.1"/>
    </source>
</evidence>
<protein>
    <submittedName>
        <fullName evidence="2 3">Uncharacterized protein</fullName>
    </submittedName>
</protein>
<dbReference type="Gramene" id="Pp3c26_2580V3.3">
    <property type="protein sequence ID" value="PAC:32917876.CDS.1"/>
    <property type="gene ID" value="Pp3c26_2580"/>
</dbReference>